<dbReference type="GO" id="GO:0016301">
    <property type="term" value="F:kinase activity"/>
    <property type="evidence" value="ECO:0007669"/>
    <property type="project" value="UniProtKB-KW"/>
</dbReference>
<dbReference type="KEGG" id="pmj:P9211_06771"/>
<dbReference type="Gene3D" id="3.40.50.300">
    <property type="entry name" value="P-loop containing nucleotide triphosphate hydrolases"/>
    <property type="match status" value="1"/>
</dbReference>
<dbReference type="STRING" id="93059.P9211_06771"/>
<keyword evidence="1" id="KW-0418">Kinase</keyword>
<name>A9B9U6_PROM4</name>
<gene>
    <name evidence="1" type="ordered locus">P9211_06771</name>
</gene>
<dbReference type="RefSeq" id="WP_012195230.1">
    <property type="nucleotide sequence ID" value="NC_009976.1"/>
</dbReference>
<organism evidence="1 2">
    <name type="scientific">Prochlorococcus marinus (strain MIT 9211)</name>
    <dbReference type="NCBI Taxonomy" id="93059"/>
    <lineage>
        <taxon>Bacteria</taxon>
        <taxon>Bacillati</taxon>
        <taxon>Cyanobacteriota</taxon>
        <taxon>Cyanophyceae</taxon>
        <taxon>Synechococcales</taxon>
        <taxon>Prochlorococcaceae</taxon>
        <taxon>Prochlorococcus</taxon>
    </lineage>
</organism>
<keyword evidence="1" id="KW-0808">Transferase</keyword>
<reference evidence="1 2" key="1">
    <citation type="journal article" date="2007" name="PLoS Genet.">
        <title>Patterns and implications of gene gain and loss in the evolution of Prochlorococcus.</title>
        <authorList>
            <person name="Kettler G.C."/>
            <person name="Martiny A.C."/>
            <person name="Huang K."/>
            <person name="Zucker J."/>
            <person name="Coleman M.L."/>
            <person name="Rodrigue S."/>
            <person name="Chen F."/>
            <person name="Lapidus A."/>
            <person name="Ferriera S."/>
            <person name="Johnson J."/>
            <person name="Steglich C."/>
            <person name="Church G.M."/>
            <person name="Richardson P."/>
            <person name="Chisholm S.W."/>
        </authorList>
    </citation>
    <scope>NUCLEOTIDE SEQUENCE [LARGE SCALE GENOMIC DNA]</scope>
    <source>
        <strain evidence="2">MIT 9211</strain>
    </source>
</reference>
<dbReference type="HOGENOM" id="CLU_056986_2_0_3"/>
<evidence type="ECO:0000313" key="1">
    <source>
        <dbReference type="EMBL" id="ABX08608.1"/>
    </source>
</evidence>
<keyword evidence="2" id="KW-1185">Reference proteome</keyword>
<dbReference type="InterPro" id="IPR027417">
    <property type="entry name" value="P-loop_NTPase"/>
</dbReference>
<evidence type="ECO:0000313" key="2">
    <source>
        <dbReference type="Proteomes" id="UP000000788"/>
    </source>
</evidence>
<accession>A9B9U6</accession>
<proteinExistence type="predicted"/>
<dbReference type="Proteomes" id="UP000000788">
    <property type="component" value="Chromosome"/>
</dbReference>
<dbReference type="SUPFAM" id="SSF52540">
    <property type="entry name" value="P-loop containing nucleoside triphosphate hydrolases"/>
    <property type="match status" value="1"/>
</dbReference>
<dbReference type="EMBL" id="CP000878">
    <property type="protein sequence ID" value="ABX08608.1"/>
    <property type="molecule type" value="Genomic_DNA"/>
</dbReference>
<dbReference type="AlphaFoldDB" id="A9B9U6"/>
<protein>
    <submittedName>
        <fullName evidence="1">Predicted kinase</fullName>
    </submittedName>
</protein>
<sequence length="328" mass="37478">MSNHCCWSEVGIKGIKFPQQSFERLLEDLDWNFLDWFNYWIANDGETLANTSWPKGVKQDWIWGLALPLLSEIKRISKDQSKSSILGISALPGCGKSSLGSWLETSSNLLNLPINVISLDDFYLPGEELAKAMDGNPWNVPRALPGSHEIKLLEDTIINWKETGDLLAPQFDKALRAGLGDRSGWIKSKPQVLILEGWFLGCKPIYKSQIPVDCLEPSLTSREVYYREKIQDELIKYETIWKHLQRTWHIKALDFSSTCKWKIDQETKMFELRGSSLKGDLLNSFVRMIQASIPQYSLNNLDSDVVIKINESREVLWAGRTVDQEPSD</sequence>
<dbReference type="OrthoDB" id="455474at2"/>
<dbReference type="eggNOG" id="COG4240">
    <property type="taxonomic scope" value="Bacteria"/>
</dbReference>